<evidence type="ECO:0000256" key="1">
    <source>
        <dbReference type="SAM" id="MobiDB-lite"/>
    </source>
</evidence>
<proteinExistence type="predicted"/>
<keyword evidence="5" id="KW-1185">Reference proteome</keyword>
<reference evidence="4" key="1">
    <citation type="submission" date="2020-05" db="EMBL/GenBank/DDBJ databases">
        <title>Phylogenomic resolution of chytrid fungi.</title>
        <authorList>
            <person name="Stajich J.E."/>
            <person name="Amses K."/>
            <person name="Simmons R."/>
            <person name="Seto K."/>
            <person name="Myers J."/>
            <person name="Bonds A."/>
            <person name="Quandt C.A."/>
            <person name="Barry K."/>
            <person name="Liu P."/>
            <person name="Grigoriev I."/>
            <person name="Longcore J.E."/>
            <person name="James T.Y."/>
        </authorList>
    </citation>
    <scope>NUCLEOTIDE SEQUENCE</scope>
    <source>
        <strain evidence="4">JEL0513</strain>
    </source>
</reference>
<comment type="caution">
    <text evidence="4">The sequence shown here is derived from an EMBL/GenBank/DDBJ whole genome shotgun (WGS) entry which is preliminary data.</text>
</comment>
<evidence type="ECO:0000313" key="4">
    <source>
        <dbReference type="EMBL" id="KAJ3136178.1"/>
    </source>
</evidence>
<feature type="region of interest" description="Disordered" evidence="1">
    <location>
        <begin position="141"/>
        <end position="167"/>
    </location>
</feature>
<dbReference type="InterPro" id="IPR032794">
    <property type="entry name" value="LINES_N"/>
</dbReference>
<feature type="chain" id="PRO_5042144020" description="Protein Lines N-terminal domain-containing protein" evidence="2">
    <location>
        <begin position="25"/>
        <end position="519"/>
    </location>
</feature>
<name>A0AAD5TA28_9FUNG</name>
<evidence type="ECO:0000259" key="3">
    <source>
        <dbReference type="Pfam" id="PF14694"/>
    </source>
</evidence>
<dbReference type="AlphaFoldDB" id="A0AAD5TA28"/>
<gene>
    <name evidence="4" type="ORF">HK100_001952</name>
</gene>
<evidence type="ECO:0000313" key="5">
    <source>
        <dbReference type="Proteomes" id="UP001211907"/>
    </source>
</evidence>
<dbReference type="Pfam" id="PF14694">
    <property type="entry name" value="LINES_N"/>
    <property type="match status" value="1"/>
</dbReference>
<accession>A0AAD5TA28</accession>
<feature type="compositionally biased region" description="Acidic residues" evidence="1">
    <location>
        <begin position="141"/>
        <end position="158"/>
    </location>
</feature>
<feature type="domain" description="Protein Lines N-terminal" evidence="3">
    <location>
        <begin position="335"/>
        <end position="441"/>
    </location>
</feature>
<keyword evidence="2" id="KW-0732">Signal</keyword>
<feature type="signal peptide" evidence="2">
    <location>
        <begin position="1"/>
        <end position="24"/>
    </location>
</feature>
<dbReference type="Proteomes" id="UP001211907">
    <property type="component" value="Unassembled WGS sequence"/>
</dbReference>
<protein>
    <recommendedName>
        <fullName evidence="3">Protein Lines N-terminal domain-containing protein</fullName>
    </recommendedName>
</protein>
<organism evidence="4 5">
    <name type="scientific">Physocladia obscura</name>
    <dbReference type="NCBI Taxonomy" id="109957"/>
    <lineage>
        <taxon>Eukaryota</taxon>
        <taxon>Fungi</taxon>
        <taxon>Fungi incertae sedis</taxon>
        <taxon>Chytridiomycota</taxon>
        <taxon>Chytridiomycota incertae sedis</taxon>
        <taxon>Chytridiomycetes</taxon>
        <taxon>Chytridiales</taxon>
        <taxon>Chytriomycetaceae</taxon>
        <taxon>Physocladia</taxon>
    </lineage>
</organism>
<dbReference type="EMBL" id="JADGJH010000144">
    <property type="protein sequence ID" value="KAJ3136178.1"/>
    <property type="molecule type" value="Genomic_DNA"/>
</dbReference>
<evidence type="ECO:0000256" key="2">
    <source>
        <dbReference type="SAM" id="SignalP"/>
    </source>
</evidence>
<sequence>MNTKTIVGFRLAQTTLNLLTATTAVTTQTLVSQAESCALFVASRCPAGFHLAHVLLKFLRKSFESTDIPTLSLKSTASFAAIFLQTLSDSSSTFDVFVSTILAETSAFSLALSPFPIIFLLDVLKTGKILETYASENYIDDNDSNDANDELNDDSNDDSNDKYSNDSNDGSLLNTIHTVLKLLRLFSDSIESHIPEICRILKTVTNPHTRRKSLHLLEFLVMEKSGFEKNGVKVLQGIKPFLEDCVQENVLSQLSNPNNIQRCELWNEYHDISMNRQSLRQLISLILACLGQYTAGFTPSLNLPEGHDESLDKTAILHHNLKSCVDLFANITFTPELLDMIFVIVSESDSFMFQSLLSLTRIAAIAQSSPSQWALLNQEIPSLKIFLPTDEDGNQPNLIHALFAKFINQTGKDVSILVDFLMSSETEFLEFLLVYIKYATATINSFEASSIFVSPALSAGPEKSRSCDYVVEIVSELCEKLGELSKDRTGGGGYGLFPYNPAPLIRRIQLFLDTQKQRE</sequence>